<accession>A0A915CC43</accession>
<name>A0A915CC43_PARUN</name>
<keyword evidence="1" id="KW-1185">Reference proteome</keyword>
<dbReference type="Proteomes" id="UP000887569">
    <property type="component" value="Unplaced"/>
</dbReference>
<reference evidence="2" key="1">
    <citation type="submission" date="2022-11" db="UniProtKB">
        <authorList>
            <consortium name="WormBaseParasite"/>
        </authorList>
    </citation>
    <scope>IDENTIFICATION</scope>
</reference>
<organism evidence="1 2">
    <name type="scientific">Parascaris univalens</name>
    <name type="common">Nematode worm</name>
    <dbReference type="NCBI Taxonomy" id="6257"/>
    <lineage>
        <taxon>Eukaryota</taxon>
        <taxon>Metazoa</taxon>
        <taxon>Ecdysozoa</taxon>
        <taxon>Nematoda</taxon>
        <taxon>Chromadorea</taxon>
        <taxon>Rhabditida</taxon>
        <taxon>Spirurina</taxon>
        <taxon>Ascaridomorpha</taxon>
        <taxon>Ascaridoidea</taxon>
        <taxon>Ascarididae</taxon>
        <taxon>Parascaris</taxon>
    </lineage>
</organism>
<evidence type="ECO:0000313" key="2">
    <source>
        <dbReference type="WBParaSite" id="PgR118_g009_t01"/>
    </source>
</evidence>
<protein>
    <submittedName>
        <fullName evidence="2">Uncharacterized protein</fullName>
    </submittedName>
</protein>
<sequence>MLSSRLLGLPISETNQLIRNYIISMDRRIDRRQRKSLTRFSLISTNTYINEINVHTRIDIED</sequence>
<proteinExistence type="predicted"/>
<evidence type="ECO:0000313" key="1">
    <source>
        <dbReference type="Proteomes" id="UP000887569"/>
    </source>
</evidence>
<dbReference type="WBParaSite" id="PgR118_g009_t01">
    <property type="protein sequence ID" value="PgR118_g009_t01"/>
    <property type="gene ID" value="PgR118_g009"/>
</dbReference>
<dbReference type="AlphaFoldDB" id="A0A915CC43"/>